<feature type="domain" description="Glycosyl hydrolase family 31 C-terminal" evidence="5">
    <location>
        <begin position="580"/>
        <end position="664"/>
    </location>
</feature>
<dbReference type="InterPro" id="IPR011013">
    <property type="entry name" value="Gal_mutarotase_sf_dom"/>
</dbReference>
<keyword evidence="2 6" id="KW-0378">Hydrolase</keyword>
<feature type="domain" description="Glycoside hydrolase family 31 TIM barrel" evidence="3">
    <location>
        <begin position="236"/>
        <end position="570"/>
    </location>
</feature>
<dbReference type="Pfam" id="PF21365">
    <property type="entry name" value="Glyco_hydro_31_3rd"/>
    <property type="match status" value="1"/>
</dbReference>
<proteinExistence type="inferred from homology"/>
<evidence type="ECO:0000259" key="5">
    <source>
        <dbReference type="Pfam" id="PF21365"/>
    </source>
</evidence>
<dbReference type="CDD" id="cd14752">
    <property type="entry name" value="GH31_N"/>
    <property type="match status" value="1"/>
</dbReference>
<dbReference type="Gene3D" id="2.60.40.1180">
    <property type="entry name" value="Golgi alpha-mannosidase II"/>
    <property type="match status" value="1"/>
</dbReference>
<dbReference type="AlphaFoldDB" id="A0A414AUT8"/>
<dbReference type="InterPro" id="IPR000322">
    <property type="entry name" value="Glyco_hydro_31_TIM"/>
</dbReference>
<dbReference type="GO" id="GO:0030246">
    <property type="term" value="F:carbohydrate binding"/>
    <property type="evidence" value="ECO:0007669"/>
    <property type="project" value="InterPro"/>
</dbReference>
<dbReference type="Gene3D" id="3.20.20.80">
    <property type="entry name" value="Glycosidases"/>
    <property type="match status" value="1"/>
</dbReference>
<protein>
    <submittedName>
        <fullName evidence="6">Glycoside hydrolase family 31 protein</fullName>
    </submittedName>
</protein>
<evidence type="ECO:0000259" key="4">
    <source>
        <dbReference type="Pfam" id="PF13802"/>
    </source>
</evidence>
<sequence length="682" mass="78634">MAYYTIPRYEGKTEGNRIIWETAGELVYIEPYGRDAIRFRSSKSLRIDEALNWTLEEPASPEGVIIEADDEKACMTNGKIQVTITGDGTVTYRNTRTGKVLLEEYWIDGRVHTAPLRRAREYRVTSGNQFKISLYFKAEPGEHFYGMGQDANDCFDLKGSTVELLQKNGKCTIPYTYSSRGYGFIWNNPAIGRAEFVNNHTMWHVQCAKQIDYVIIAGDTPGEINEKFTAITGRAPMLPEWAAGFWQCKLRYETQEELLQVAREYKRRGLPISVIVIDYFHWTMQGEWKFDPEKWPDPKAMVSELESMGIKLMVSVWPTIDPRSENYAYMREHNYILRGERGVDVVFMFFGPQTYVDTTHPGAREFFWSRAKKNYYDYGIRTFWLDEAEPEMRPYDYDNVRMYLGNGEEVSNIYCVGFAKAFYDGLKAQGEEVCNLVRCAWLGSQRYGVVLWSGDIASTFDSLRKQLKAGLNVAMCGIPWWTTDIGGFINGDPESEEFRELMIRWFEFGVFCPIFRLHGFRLPYPVRDILNPDGYCGSGGPNEVWSFGEEAYEIIRRYMYVREELKPYIMGQMKLASEDGTPVMRPLFYDFCGDKNVYDIGDEYMFGPDLLVAPVVELGARKRMVYLPEGCRWKDAGTGMVYDGGTRIEADAPLDTIPLFLKEDARLSLQMKPSTAETMHRR</sequence>
<dbReference type="SUPFAM" id="SSF74650">
    <property type="entry name" value="Galactose mutarotase-like"/>
    <property type="match status" value="1"/>
</dbReference>
<comment type="caution">
    <text evidence="6">The sequence shown here is derived from an EMBL/GenBank/DDBJ whole genome shotgun (WGS) entry which is preliminary data.</text>
</comment>
<dbReference type="CDD" id="cd06591">
    <property type="entry name" value="GH31_xylosidase_XylS"/>
    <property type="match status" value="1"/>
</dbReference>
<dbReference type="InterPro" id="IPR051816">
    <property type="entry name" value="Glycosyl_Hydrolase_31"/>
</dbReference>
<dbReference type="EMBL" id="QSHZ01000014">
    <property type="protein sequence ID" value="RHC55417.1"/>
    <property type="molecule type" value="Genomic_DNA"/>
</dbReference>
<dbReference type="InterPro" id="IPR013780">
    <property type="entry name" value="Glyco_hydro_b"/>
</dbReference>
<dbReference type="Gene3D" id="2.60.40.1760">
    <property type="entry name" value="glycosyl hydrolase (family 31)"/>
    <property type="match status" value="1"/>
</dbReference>
<dbReference type="GO" id="GO:0005975">
    <property type="term" value="P:carbohydrate metabolic process"/>
    <property type="evidence" value="ECO:0007669"/>
    <property type="project" value="InterPro"/>
</dbReference>
<evidence type="ECO:0000256" key="2">
    <source>
        <dbReference type="RuleBase" id="RU361185"/>
    </source>
</evidence>
<evidence type="ECO:0000313" key="6">
    <source>
        <dbReference type="EMBL" id="RHC55417.1"/>
    </source>
</evidence>
<evidence type="ECO:0000313" key="7">
    <source>
        <dbReference type="Proteomes" id="UP000283975"/>
    </source>
</evidence>
<comment type="similarity">
    <text evidence="1 2">Belongs to the glycosyl hydrolase 31 family.</text>
</comment>
<dbReference type="InterPro" id="IPR048395">
    <property type="entry name" value="Glyco_hydro_31_C"/>
</dbReference>
<dbReference type="Pfam" id="PF13802">
    <property type="entry name" value="Gal_mutarotas_2"/>
    <property type="match status" value="1"/>
</dbReference>
<dbReference type="InterPro" id="IPR025887">
    <property type="entry name" value="Glyco_hydro_31_N_dom"/>
</dbReference>
<feature type="domain" description="Glycoside hydrolase family 31 N-terminal" evidence="4">
    <location>
        <begin position="29"/>
        <end position="190"/>
    </location>
</feature>
<dbReference type="PANTHER" id="PTHR43863">
    <property type="entry name" value="HYDROLASE, PUTATIVE (AFU_ORTHOLOGUE AFUA_1G03140)-RELATED"/>
    <property type="match status" value="1"/>
</dbReference>
<dbReference type="SUPFAM" id="SSF51445">
    <property type="entry name" value="(Trans)glycosidases"/>
    <property type="match status" value="1"/>
</dbReference>
<organism evidence="6 7">
    <name type="scientific">Enterocloster bolteae</name>
    <dbReference type="NCBI Taxonomy" id="208479"/>
    <lineage>
        <taxon>Bacteria</taxon>
        <taxon>Bacillati</taxon>
        <taxon>Bacillota</taxon>
        <taxon>Clostridia</taxon>
        <taxon>Lachnospirales</taxon>
        <taxon>Lachnospiraceae</taxon>
        <taxon>Enterocloster</taxon>
    </lineage>
</organism>
<dbReference type="GO" id="GO:0004553">
    <property type="term" value="F:hydrolase activity, hydrolyzing O-glycosyl compounds"/>
    <property type="evidence" value="ECO:0007669"/>
    <property type="project" value="InterPro"/>
</dbReference>
<dbReference type="Proteomes" id="UP000283975">
    <property type="component" value="Unassembled WGS sequence"/>
</dbReference>
<reference evidence="6 7" key="1">
    <citation type="submission" date="2018-08" db="EMBL/GenBank/DDBJ databases">
        <title>A genome reference for cultivated species of the human gut microbiota.</title>
        <authorList>
            <person name="Zou Y."/>
            <person name="Xue W."/>
            <person name="Luo G."/>
        </authorList>
    </citation>
    <scope>NUCLEOTIDE SEQUENCE [LARGE SCALE GENOMIC DNA]</scope>
    <source>
        <strain evidence="6 7">AM35-14</strain>
    </source>
</reference>
<accession>A0A414AUT8</accession>
<name>A0A414AUT8_9FIRM</name>
<dbReference type="PANTHER" id="PTHR43863:SF2">
    <property type="entry name" value="MALTASE-GLUCOAMYLASE"/>
    <property type="match status" value="1"/>
</dbReference>
<dbReference type="Pfam" id="PF01055">
    <property type="entry name" value="Glyco_hydro_31_2nd"/>
    <property type="match status" value="1"/>
</dbReference>
<keyword evidence="2" id="KW-0326">Glycosidase</keyword>
<dbReference type="SUPFAM" id="SSF51011">
    <property type="entry name" value="Glycosyl hydrolase domain"/>
    <property type="match status" value="1"/>
</dbReference>
<evidence type="ECO:0000259" key="3">
    <source>
        <dbReference type="Pfam" id="PF01055"/>
    </source>
</evidence>
<gene>
    <name evidence="6" type="ORF">DW839_14400</name>
</gene>
<dbReference type="InterPro" id="IPR017853">
    <property type="entry name" value="GH"/>
</dbReference>
<evidence type="ECO:0000256" key="1">
    <source>
        <dbReference type="ARBA" id="ARBA00007806"/>
    </source>
</evidence>